<keyword evidence="14 16" id="KW-1015">Disulfide bond</keyword>
<keyword evidence="11 16" id="KW-1133">Transmembrane helix</keyword>
<dbReference type="GO" id="GO:0004653">
    <property type="term" value="F:polypeptide N-acetylgalactosaminyltransferase activity"/>
    <property type="evidence" value="ECO:0007669"/>
    <property type="project" value="UniProtKB-ARBA"/>
</dbReference>
<evidence type="ECO:0000256" key="8">
    <source>
        <dbReference type="ARBA" id="ARBA00022723"/>
    </source>
</evidence>
<dbReference type="Proteomes" id="UP001153636">
    <property type="component" value="Chromosome 7"/>
</dbReference>
<evidence type="ECO:0000313" key="18">
    <source>
        <dbReference type="EMBL" id="CAH1112995.1"/>
    </source>
</evidence>
<dbReference type="PANTHER" id="PTHR11675:SF131">
    <property type="entry name" value="POLYPEPTIDE N-ACETYLGALACTOSAMINYLTRANSFERASE 9-RELATED"/>
    <property type="match status" value="1"/>
</dbReference>
<reference evidence="18" key="1">
    <citation type="submission" date="2022-01" db="EMBL/GenBank/DDBJ databases">
        <authorList>
            <person name="King R."/>
        </authorList>
    </citation>
    <scope>NUCLEOTIDE SEQUENCE</scope>
</reference>
<evidence type="ECO:0000256" key="9">
    <source>
        <dbReference type="ARBA" id="ARBA00022734"/>
    </source>
</evidence>
<evidence type="ECO:0000256" key="10">
    <source>
        <dbReference type="ARBA" id="ARBA00022968"/>
    </source>
</evidence>
<dbReference type="Pfam" id="PF00535">
    <property type="entry name" value="Glycos_transf_2"/>
    <property type="match status" value="1"/>
</dbReference>
<evidence type="ECO:0000256" key="6">
    <source>
        <dbReference type="ARBA" id="ARBA00022679"/>
    </source>
</evidence>
<evidence type="ECO:0000256" key="14">
    <source>
        <dbReference type="ARBA" id="ARBA00023157"/>
    </source>
</evidence>
<proteinExistence type="inferred from homology"/>
<dbReference type="EMBL" id="OV651819">
    <property type="protein sequence ID" value="CAH1112995.1"/>
    <property type="molecule type" value="Genomic_DNA"/>
</dbReference>
<evidence type="ECO:0000256" key="3">
    <source>
        <dbReference type="ARBA" id="ARBA00004922"/>
    </source>
</evidence>
<keyword evidence="10" id="KW-0735">Signal-anchor</keyword>
<dbReference type="Gene3D" id="2.80.10.50">
    <property type="match status" value="1"/>
</dbReference>
<keyword evidence="15 16" id="KW-0464">Manganese</keyword>
<dbReference type="PANTHER" id="PTHR11675">
    <property type="entry name" value="N-ACETYLGALACTOSAMINYLTRANSFERASE"/>
    <property type="match status" value="1"/>
</dbReference>
<evidence type="ECO:0000256" key="5">
    <source>
        <dbReference type="ARBA" id="ARBA00022676"/>
    </source>
</evidence>
<dbReference type="GO" id="GO:0000139">
    <property type="term" value="C:Golgi membrane"/>
    <property type="evidence" value="ECO:0007669"/>
    <property type="project" value="UniProtKB-SubCell"/>
</dbReference>
<dbReference type="Pfam" id="PF00652">
    <property type="entry name" value="Ricin_B_lectin"/>
    <property type="match status" value="1"/>
</dbReference>
<dbReference type="CDD" id="cd23462">
    <property type="entry name" value="beta-trefoil_Ricin_Pgant9-like"/>
    <property type="match status" value="1"/>
</dbReference>
<comment type="pathway">
    <text evidence="3 16">Protein modification; protein glycosylation.</text>
</comment>
<keyword evidence="5 16" id="KW-0328">Glycosyltransferase</keyword>
<dbReference type="InterPro" id="IPR029044">
    <property type="entry name" value="Nucleotide-diphossugar_trans"/>
</dbReference>
<dbReference type="FunFam" id="3.90.550.10:FF:000021">
    <property type="entry name" value="Polypeptide N-acetylgalactosaminyltransferase"/>
    <property type="match status" value="1"/>
</dbReference>
<evidence type="ECO:0000256" key="13">
    <source>
        <dbReference type="ARBA" id="ARBA00023136"/>
    </source>
</evidence>
<dbReference type="GO" id="GO:0030246">
    <property type="term" value="F:carbohydrate binding"/>
    <property type="evidence" value="ECO:0007669"/>
    <property type="project" value="UniProtKB-KW"/>
</dbReference>
<protein>
    <recommendedName>
        <fullName evidence="16">Polypeptide N-acetylgalactosaminyltransferase</fullName>
        <ecNumber evidence="16">2.4.1.-</ecNumber>
    </recommendedName>
    <alternativeName>
        <fullName evidence="16">Protein-UDP acetylgalactosaminyltransferase</fullName>
    </alternativeName>
</protein>
<comment type="similarity">
    <text evidence="4 16">Belongs to the glycosyltransferase 2 family. GalNAc-T subfamily.</text>
</comment>
<evidence type="ECO:0000256" key="15">
    <source>
        <dbReference type="ARBA" id="ARBA00023211"/>
    </source>
</evidence>
<dbReference type="SUPFAM" id="SSF53448">
    <property type="entry name" value="Nucleotide-diphospho-sugar transferases"/>
    <property type="match status" value="1"/>
</dbReference>
<feature type="transmembrane region" description="Helical" evidence="16">
    <location>
        <begin position="15"/>
        <end position="36"/>
    </location>
</feature>
<dbReference type="InterPro" id="IPR045885">
    <property type="entry name" value="GalNAc-T"/>
</dbReference>
<dbReference type="AlphaFoldDB" id="A0A9P0D2Z9"/>
<keyword evidence="13 16" id="KW-0472">Membrane</keyword>
<dbReference type="EC" id="2.4.1.-" evidence="16"/>
<dbReference type="InterPro" id="IPR001173">
    <property type="entry name" value="Glyco_trans_2-like"/>
</dbReference>
<gene>
    <name evidence="18" type="ORF">PSYICH_LOCUS13026</name>
</gene>
<evidence type="ECO:0000256" key="7">
    <source>
        <dbReference type="ARBA" id="ARBA00022692"/>
    </source>
</evidence>
<dbReference type="SMART" id="SM00458">
    <property type="entry name" value="RICIN"/>
    <property type="match status" value="1"/>
</dbReference>
<name>A0A9P0D2Z9_9CUCU</name>
<comment type="subcellular location">
    <subcellularLocation>
        <location evidence="2 16">Golgi apparatus membrane</location>
        <topology evidence="2 16">Single-pass type II membrane protein</topology>
    </subcellularLocation>
</comment>
<keyword evidence="12 16" id="KW-0333">Golgi apparatus</keyword>
<keyword evidence="8" id="KW-0479">Metal-binding</keyword>
<evidence type="ECO:0000256" key="2">
    <source>
        <dbReference type="ARBA" id="ARBA00004323"/>
    </source>
</evidence>
<evidence type="ECO:0000256" key="11">
    <source>
        <dbReference type="ARBA" id="ARBA00022989"/>
    </source>
</evidence>
<feature type="domain" description="Ricin B lectin" evidence="17">
    <location>
        <begin position="466"/>
        <end position="587"/>
    </location>
</feature>
<comment type="cofactor">
    <cofactor evidence="1 16">
        <name>Mn(2+)</name>
        <dbReference type="ChEBI" id="CHEBI:29035"/>
    </cofactor>
</comment>
<dbReference type="InterPro" id="IPR000772">
    <property type="entry name" value="Ricin_B_lectin"/>
</dbReference>
<keyword evidence="19" id="KW-1185">Reference proteome</keyword>
<evidence type="ECO:0000256" key="4">
    <source>
        <dbReference type="ARBA" id="ARBA00005680"/>
    </source>
</evidence>
<keyword evidence="9 16" id="KW-0430">Lectin</keyword>
<dbReference type="GO" id="GO:0046872">
    <property type="term" value="F:metal ion binding"/>
    <property type="evidence" value="ECO:0007669"/>
    <property type="project" value="UniProtKB-KW"/>
</dbReference>
<evidence type="ECO:0000313" key="19">
    <source>
        <dbReference type="Proteomes" id="UP001153636"/>
    </source>
</evidence>
<dbReference type="PROSITE" id="PS50231">
    <property type="entry name" value="RICIN_B_LECTIN"/>
    <property type="match status" value="1"/>
</dbReference>
<dbReference type="SUPFAM" id="SSF50370">
    <property type="entry name" value="Ricin B-like lectins"/>
    <property type="match status" value="1"/>
</dbReference>
<sequence>MNKSPCNKKELSRELVTYLVLITGTIWFTTILIILYKGFPEIKLPTLMKGTNINKIGSKYTIKLIQILLSSSNQPRHYNISEPVSTKQTSRKLYGEMGLPVFLPSSLSPEESILVKDGWEKNAFNQYASDLISVHRKLPKIRDEWCDIPDRYKIDNSIKTSVIICFHNEAWSVLLRTIHSVLRESPKELLEEIILVNDFSYMPHTKTLLEDYWSQENKVKIFRTSRREGLIRARLLGATKAKGTVLTFLDSHCECSPGWLEPLLDRISRSPTTVVCPVIDTIDDATIAYLHSNNSIVHVGGFDWNLVFDWHIIPERSKREHPSEPVHSPTMAGGLFSIHSKFFEILGRYDEEFDIWGGENLELSFKIWMCGGVLEIVPCSHVGHIFRKRSPYKWKQNVDVFRRNNIRLAEVWMDSYAQFYYHRFGGKKIPYGDVSKRKELRNQLGCRNFKWYLDTVYPELQIPLSSGEIRNLGYGGETCLDSPGGKDNYHKPVGLYPCHKQGGNQYWTYTRKGEIRRDRACLDYSGSNIIIFPCHGHGGNQYWEYDAETKHFRRGSINKCLEINDAKNKISMEVCNNSNFAQMWSLENFNLSVA</sequence>
<organism evidence="18 19">
    <name type="scientific">Psylliodes chrysocephalus</name>
    <dbReference type="NCBI Taxonomy" id="3402493"/>
    <lineage>
        <taxon>Eukaryota</taxon>
        <taxon>Metazoa</taxon>
        <taxon>Ecdysozoa</taxon>
        <taxon>Arthropoda</taxon>
        <taxon>Hexapoda</taxon>
        <taxon>Insecta</taxon>
        <taxon>Pterygota</taxon>
        <taxon>Neoptera</taxon>
        <taxon>Endopterygota</taxon>
        <taxon>Coleoptera</taxon>
        <taxon>Polyphaga</taxon>
        <taxon>Cucujiformia</taxon>
        <taxon>Chrysomeloidea</taxon>
        <taxon>Chrysomelidae</taxon>
        <taxon>Galerucinae</taxon>
        <taxon>Alticini</taxon>
        <taxon>Psylliodes</taxon>
    </lineage>
</organism>
<dbReference type="GO" id="GO:0006493">
    <property type="term" value="P:protein O-linked glycosylation"/>
    <property type="evidence" value="ECO:0007669"/>
    <property type="project" value="TreeGrafter"/>
</dbReference>
<keyword evidence="7 16" id="KW-0812">Transmembrane</keyword>
<dbReference type="InterPro" id="IPR035992">
    <property type="entry name" value="Ricin_B-like_lectins"/>
</dbReference>
<dbReference type="Gene3D" id="3.90.550.10">
    <property type="entry name" value="Spore Coat Polysaccharide Biosynthesis Protein SpsA, Chain A"/>
    <property type="match status" value="1"/>
</dbReference>
<evidence type="ECO:0000256" key="16">
    <source>
        <dbReference type="RuleBase" id="RU361242"/>
    </source>
</evidence>
<accession>A0A9P0D2Z9</accession>
<evidence type="ECO:0000256" key="1">
    <source>
        <dbReference type="ARBA" id="ARBA00001936"/>
    </source>
</evidence>
<dbReference type="CDD" id="cd02510">
    <property type="entry name" value="pp-GalNAc-T"/>
    <property type="match status" value="1"/>
</dbReference>
<evidence type="ECO:0000256" key="12">
    <source>
        <dbReference type="ARBA" id="ARBA00023034"/>
    </source>
</evidence>
<dbReference type="OrthoDB" id="416652at2759"/>
<keyword evidence="6 16" id="KW-0808">Transferase</keyword>
<dbReference type="FunFam" id="2.80.10.50:FF:000123">
    <property type="entry name" value="Polypeptide N-acetylgalactosaminyltransferase"/>
    <property type="match status" value="1"/>
</dbReference>
<evidence type="ECO:0000259" key="17">
    <source>
        <dbReference type="SMART" id="SM00458"/>
    </source>
</evidence>